<dbReference type="InterPro" id="IPR006164">
    <property type="entry name" value="DNA_bd_Ku70/Ku80"/>
</dbReference>
<dbReference type="AlphaFoldDB" id="A0A6J4RHR4"/>
<dbReference type="GO" id="GO:0006303">
    <property type="term" value="P:double-strand break repair via nonhomologous end joining"/>
    <property type="evidence" value="ECO:0007669"/>
    <property type="project" value="InterPro"/>
</dbReference>
<accession>A0A6J4RHR4</accession>
<dbReference type="GO" id="GO:0006310">
    <property type="term" value="P:DNA recombination"/>
    <property type="evidence" value="ECO:0007669"/>
    <property type="project" value="UniProtKB-KW"/>
</dbReference>
<evidence type="ECO:0000313" key="4">
    <source>
        <dbReference type="EMBL" id="CAA9474097.1"/>
    </source>
</evidence>
<dbReference type="PANTHER" id="PTHR41251">
    <property type="entry name" value="NON-HOMOLOGOUS END JOINING PROTEIN KU"/>
    <property type="match status" value="1"/>
</dbReference>
<gene>
    <name evidence="4" type="ORF">AVDCRST_MAG85-168</name>
</gene>
<dbReference type="InterPro" id="IPR009187">
    <property type="entry name" value="Prok_Ku"/>
</dbReference>
<keyword evidence="2" id="KW-0233">DNA recombination</keyword>
<dbReference type="SUPFAM" id="SSF100939">
    <property type="entry name" value="SPOC domain-like"/>
    <property type="match status" value="1"/>
</dbReference>
<organism evidence="4">
    <name type="scientific">uncultured Solirubrobacteraceae bacterium</name>
    <dbReference type="NCBI Taxonomy" id="1162706"/>
    <lineage>
        <taxon>Bacteria</taxon>
        <taxon>Bacillati</taxon>
        <taxon>Actinomycetota</taxon>
        <taxon>Thermoleophilia</taxon>
        <taxon>Solirubrobacterales</taxon>
        <taxon>Solirubrobacteraceae</taxon>
        <taxon>environmental samples</taxon>
    </lineage>
</organism>
<evidence type="ECO:0000256" key="2">
    <source>
        <dbReference type="ARBA" id="ARBA00023172"/>
    </source>
</evidence>
<reference evidence="4" key="1">
    <citation type="submission" date="2020-02" db="EMBL/GenBank/DDBJ databases">
        <authorList>
            <person name="Meier V. D."/>
        </authorList>
    </citation>
    <scope>NUCLEOTIDE SEQUENCE</scope>
    <source>
        <strain evidence="4">AVDCRST_MAG85</strain>
    </source>
</reference>
<evidence type="ECO:0000256" key="1">
    <source>
        <dbReference type="ARBA" id="ARBA00023125"/>
    </source>
</evidence>
<dbReference type="PIRSF" id="PIRSF006493">
    <property type="entry name" value="Prok_Ku"/>
    <property type="match status" value="1"/>
</dbReference>
<evidence type="ECO:0000259" key="3">
    <source>
        <dbReference type="SMART" id="SM00559"/>
    </source>
</evidence>
<keyword evidence="1" id="KW-0238">DNA-binding</keyword>
<dbReference type="Pfam" id="PF02735">
    <property type="entry name" value="Ku"/>
    <property type="match status" value="1"/>
</dbReference>
<dbReference type="GO" id="GO:0003690">
    <property type="term" value="F:double-stranded DNA binding"/>
    <property type="evidence" value="ECO:0007669"/>
    <property type="project" value="TreeGrafter"/>
</dbReference>
<dbReference type="EMBL" id="CADCVT010000019">
    <property type="protein sequence ID" value="CAA9474097.1"/>
    <property type="molecule type" value="Genomic_DNA"/>
</dbReference>
<name>A0A6J4RHR4_9ACTN</name>
<protein>
    <submittedName>
        <fullName evidence="4">Ku-like_protein</fullName>
    </submittedName>
</protein>
<feature type="domain" description="Ku" evidence="3">
    <location>
        <begin position="39"/>
        <end position="167"/>
    </location>
</feature>
<dbReference type="NCBIfam" id="TIGR02772">
    <property type="entry name" value="Ku_bact"/>
    <property type="match status" value="1"/>
</dbReference>
<dbReference type="InterPro" id="IPR016194">
    <property type="entry name" value="SPOC-like_C_dom_sf"/>
</dbReference>
<dbReference type="PANTHER" id="PTHR41251:SF1">
    <property type="entry name" value="NON-HOMOLOGOUS END JOINING PROTEIN KU"/>
    <property type="match status" value="1"/>
</dbReference>
<proteinExistence type="predicted"/>
<sequence length="243" mass="27196">MNVPIKVYGAVEAAKSISFRELHVKDGSEVAHRLVGPDGDEVPRDRVVKGYEIAPDEYVVLSNDEIKAADNARRKAIELTEFVPPDQIDPVFYDKPYNLAPQKGAEKAYALLVEALEQADRVGIGRVSLRSREQLVSVRPVDGVLRMQVMRFHDELVPAKDLDVDEPKKAPSKREVDMASTLVDSLESEFKPGKFKDTYRNRVLKIVEQKEQGKEISLPEPEEEEASDDLVAALEASLKAMKK</sequence>
<dbReference type="SMART" id="SM00559">
    <property type="entry name" value="Ku78"/>
    <property type="match status" value="1"/>
</dbReference>
<dbReference type="Gene3D" id="2.40.290.10">
    <property type="match status" value="1"/>
</dbReference>